<dbReference type="RefSeq" id="WP_106607768.1">
    <property type="nucleotide sequence ID" value="NZ_PYGJ01000003.1"/>
</dbReference>
<dbReference type="Gene3D" id="2.40.160.10">
    <property type="entry name" value="Porin"/>
    <property type="match status" value="1"/>
</dbReference>
<dbReference type="OrthoDB" id="974738at2"/>
<dbReference type="SUPFAM" id="SSF56935">
    <property type="entry name" value="Porins"/>
    <property type="match status" value="1"/>
</dbReference>
<sequence length="365" mass="39213">MAFERIDTHLLTGAVLAIGWVGTVSAQESTPVEFYGQLNPTFLSFDDGVSSTDILTDNDHSNTRFGFWSRDMFNVEGLEFNFETAIGLPSSSATSQTNTPDWDWDATKLRKVDVSYAGDWGKVYFGQGSMATDGTGQVDFSGTDLVAYAGLADSAGSFLFRNSAGALTTRSVGQVFRDLDGGRRARLRYDTPSFSGFQVSGAVGREILAAGNDDTFYDLSASYTGGNDNVQFKAAIGSAWTDLDGGGTSQQTVGSMAVMHKPTGLNGTLAAGSVDGGGDYLYLKAGVLRDWFDVGSTAVALDFYQSDGLVAGEDGEAIGFGLVQRFDNQRIEAYFGYRNYELTDTTGATNYRDASHYMLGARFKF</sequence>
<evidence type="ECO:0000313" key="1">
    <source>
        <dbReference type="EMBL" id="PSL20554.1"/>
    </source>
</evidence>
<reference evidence="1 2" key="1">
    <citation type="submission" date="2018-03" db="EMBL/GenBank/DDBJ databases">
        <title>Genomic Encyclopedia of Archaeal and Bacterial Type Strains, Phase II (KMG-II): from individual species to whole genera.</title>
        <authorList>
            <person name="Goeker M."/>
        </authorList>
    </citation>
    <scope>NUCLEOTIDE SEQUENCE [LARGE SCALE GENOMIC DNA]</scope>
    <source>
        <strain evidence="1 2">DSM 100673</strain>
    </source>
</reference>
<dbReference type="InterPro" id="IPR023614">
    <property type="entry name" value="Porin_dom_sf"/>
</dbReference>
<accession>A0A2P8FFS4</accession>
<dbReference type="Proteomes" id="UP000240418">
    <property type="component" value="Unassembled WGS sequence"/>
</dbReference>
<organism evidence="1 2">
    <name type="scientific">Shimia abyssi</name>
    <dbReference type="NCBI Taxonomy" id="1662395"/>
    <lineage>
        <taxon>Bacteria</taxon>
        <taxon>Pseudomonadati</taxon>
        <taxon>Pseudomonadota</taxon>
        <taxon>Alphaproteobacteria</taxon>
        <taxon>Rhodobacterales</taxon>
        <taxon>Roseobacteraceae</taxon>
    </lineage>
</organism>
<protein>
    <recommendedName>
        <fullName evidence="3">Porin</fullName>
    </recommendedName>
</protein>
<comment type="caution">
    <text evidence="1">The sequence shown here is derived from an EMBL/GenBank/DDBJ whole genome shotgun (WGS) entry which is preliminary data.</text>
</comment>
<dbReference type="EMBL" id="PYGJ01000003">
    <property type="protein sequence ID" value="PSL20554.1"/>
    <property type="molecule type" value="Genomic_DNA"/>
</dbReference>
<keyword evidence="2" id="KW-1185">Reference proteome</keyword>
<gene>
    <name evidence="1" type="ORF">CLV88_103201</name>
</gene>
<dbReference type="AlphaFoldDB" id="A0A2P8FFS4"/>
<evidence type="ECO:0008006" key="3">
    <source>
        <dbReference type="Google" id="ProtNLM"/>
    </source>
</evidence>
<proteinExistence type="predicted"/>
<name>A0A2P8FFS4_9RHOB</name>
<evidence type="ECO:0000313" key="2">
    <source>
        <dbReference type="Proteomes" id="UP000240418"/>
    </source>
</evidence>